<comment type="caution">
    <text evidence="2">The sequence shown here is derived from an EMBL/GenBank/DDBJ whole genome shotgun (WGS) entry which is preliminary data.</text>
</comment>
<name>A0A9N9UH77_9HYPO</name>
<accession>A0A9N9UH77</accession>
<dbReference type="OrthoDB" id="3552888at2759"/>
<protein>
    <submittedName>
        <fullName evidence="2">Uncharacterized protein</fullName>
    </submittedName>
</protein>
<feature type="signal peptide" evidence="1">
    <location>
        <begin position="1"/>
        <end position="19"/>
    </location>
</feature>
<reference evidence="2" key="1">
    <citation type="submission" date="2021-10" db="EMBL/GenBank/DDBJ databases">
        <authorList>
            <person name="Piombo E."/>
        </authorList>
    </citation>
    <scope>NUCLEOTIDE SEQUENCE</scope>
</reference>
<dbReference type="EMBL" id="CABFNO020001454">
    <property type="protein sequence ID" value="CAG9988839.1"/>
    <property type="molecule type" value="Genomic_DNA"/>
</dbReference>
<evidence type="ECO:0000313" key="3">
    <source>
        <dbReference type="Proteomes" id="UP000754883"/>
    </source>
</evidence>
<organism evidence="2 3">
    <name type="scientific">Clonostachys byssicola</name>
    <dbReference type="NCBI Taxonomy" id="160290"/>
    <lineage>
        <taxon>Eukaryota</taxon>
        <taxon>Fungi</taxon>
        <taxon>Dikarya</taxon>
        <taxon>Ascomycota</taxon>
        <taxon>Pezizomycotina</taxon>
        <taxon>Sordariomycetes</taxon>
        <taxon>Hypocreomycetidae</taxon>
        <taxon>Hypocreales</taxon>
        <taxon>Bionectriaceae</taxon>
        <taxon>Clonostachys</taxon>
    </lineage>
</organism>
<gene>
    <name evidence="2" type="ORF">CBYS24578_00014244</name>
</gene>
<dbReference type="AlphaFoldDB" id="A0A9N9UH77"/>
<feature type="chain" id="PRO_5040488658" evidence="1">
    <location>
        <begin position="20"/>
        <end position="235"/>
    </location>
</feature>
<proteinExistence type="predicted"/>
<keyword evidence="3" id="KW-1185">Reference proteome</keyword>
<evidence type="ECO:0000256" key="1">
    <source>
        <dbReference type="SAM" id="SignalP"/>
    </source>
</evidence>
<evidence type="ECO:0000313" key="2">
    <source>
        <dbReference type="EMBL" id="CAG9988839.1"/>
    </source>
</evidence>
<dbReference type="Proteomes" id="UP000754883">
    <property type="component" value="Unassembled WGS sequence"/>
</dbReference>
<sequence length="235" mass="25763">MKLAFTILIALTCQSLASPAEVNKSLRDDGLYNGEEDVLDMDEIDSISIMDFIGPITPGGPNVTLSGTAKEIYDQILELNPSYSVWDFDEYADDLEARGLTPEDIDVNNPSLKIRSSVMAELQGRDGELFNCNIGSYVGNVWSQCGEGFGYLWNLGKAWCGAKAKSCARVSCSHNCGMYLCSKLSKEKKVHCGNIANDMVKIAYECGSDVTTWAYRARGQMQFSCHNTKLSSPSC</sequence>
<keyword evidence="1" id="KW-0732">Signal</keyword>